<feature type="chain" id="PRO_5020345705" description="Fibronectin type-III domain-containing protein" evidence="2">
    <location>
        <begin position="19"/>
        <end position="252"/>
    </location>
</feature>
<keyword evidence="4" id="KW-1185">Reference proteome</keyword>
<organism evidence="3 4">
    <name type="scientific">Prosthecobacter fusiformis</name>
    <dbReference type="NCBI Taxonomy" id="48464"/>
    <lineage>
        <taxon>Bacteria</taxon>
        <taxon>Pseudomonadati</taxon>
        <taxon>Verrucomicrobiota</taxon>
        <taxon>Verrucomicrobiia</taxon>
        <taxon>Verrucomicrobiales</taxon>
        <taxon>Verrucomicrobiaceae</taxon>
        <taxon>Prosthecobacter</taxon>
    </lineage>
</organism>
<dbReference type="Proteomes" id="UP000295662">
    <property type="component" value="Unassembled WGS sequence"/>
</dbReference>
<dbReference type="InterPro" id="IPR003961">
    <property type="entry name" value="FN3_dom"/>
</dbReference>
<dbReference type="SUPFAM" id="SSF49363">
    <property type="entry name" value="Purple acid phosphatase, N-terminal domain"/>
    <property type="match status" value="1"/>
</dbReference>
<dbReference type="EMBL" id="SOCA01000001">
    <property type="protein sequence ID" value="TDU81451.1"/>
    <property type="molecule type" value="Genomic_DNA"/>
</dbReference>
<dbReference type="Gene3D" id="2.60.40.380">
    <property type="entry name" value="Purple acid phosphatase-like, N-terminal"/>
    <property type="match status" value="1"/>
</dbReference>
<evidence type="ECO:0000313" key="3">
    <source>
        <dbReference type="EMBL" id="TDU81451.1"/>
    </source>
</evidence>
<dbReference type="AlphaFoldDB" id="A0A4R7SQV9"/>
<dbReference type="GO" id="GO:0046872">
    <property type="term" value="F:metal ion binding"/>
    <property type="evidence" value="ECO:0007669"/>
    <property type="project" value="InterPro"/>
</dbReference>
<reference evidence="3 4" key="1">
    <citation type="submission" date="2019-03" db="EMBL/GenBank/DDBJ databases">
        <title>Genomic Encyclopedia of Archaeal and Bacterial Type Strains, Phase II (KMG-II): from individual species to whole genera.</title>
        <authorList>
            <person name="Goeker M."/>
        </authorList>
    </citation>
    <scope>NUCLEOTIDE SEQUENCE [LARGE SCALE GENOMIC DNA]</scope>
    <source>
        <strain evidence="3 4">ATCC 25309</strain>
    </source>
</reference>
<evidence type="ECO:0000256" key="2">
    <source>
        <dbReference type="SAM" id="SignalP"/>
    </source>
</evidence>
<evidence type="ECO:0000256" key="1">
    <source>
        <dbReference type="SAM" id="MobiDB-lite"/>
    </source>
</evidence>
<feature type="region of interest" description="Disordered" evidence="1">
    <location>
        <begin position="230"/>
        <end position="252"/>
    </location>
</feature>
<comment type="caution">
    <text evidence="3">The sequence shown here is derived from an EMBL/GenBank/DDBJ whole genome shotgun (WGS) entry which is preliminary data.</text>
</comment>
<dbReference type="OrthoDB" id="9813146at2"/>
<proteinExistence type="predicted"/>
<name>A0A4R7SQV9_9BACT</name>
<keyword evidence="2" id="KW-0732">Signal</keyword>
<evidence type="ECO:0000313" key="4">
    <source>
        <dbReference type="Proteomes" id="UP000295662"/>
    </source>
</evidence>
<evidence type="ECO:0008006" key="5">
    <source>
        <dbReference type="Google" id="ProtNLM"/>
    </source>
</evidence>
<dbReference type="GO" id="GO:0003993">
    <property type="term" value="F:acid phosphatase activity"/>
    <property type="evidence" value="ECO:0007669"/>
    <property type="project" value="InterPro"/>
</dbReference>
<protein>
    <recommendedName>
        <fullName evidence="5">Fibronectin type-III domain-containing protein</fullName>
    </recommendedName>
</protein>
<dbReference type="RefSeq" id="WP_133793401.1">
    <property type="nucleotide sequence ID" value="NZ_SOCA01000001.1"/>
</dbReference>
<dbReference type="CDD" id="cd00063">
    <property type="entry name" value="FN3"/>
    <property type="match status" value="1"/>
</dbReference>
<feature type="signal peptide" evidence="2">
    <location>
        <begin position="1"/>
        <end position="18"/>
    </location>
</feature>
<dbReference type="InterPro" id="IPR008963">
    <property type="entry name" value="Purple_acid_Pase-like_N"/>
</dbReference>
<gene>
    <name evidence="3" type="ORF">EI77_00760</name>
</gene>
<accession>A0A4R7SQV9</accession>
<sequence>MRPLYLFLLLWMCSLAHGVELLGEPKVTVTGTTATLQWKTDVACGTRVSYGPTADQLTQKAEGPVTAAHEVVLQDLKQGSTYHYSLGSARQRLHAGSFLVTGGGDVAVPPKAEAPARKSVLEQMREVFTPGPKPAPQAPATMAQPRAPPTQVTWGRMETLRDHFERHGPDFKSRNPDEYAAQAWQHLQRGRAGEVWMKWDESDGTLRVFDPKTRAFAAYNRDGTTKTFFRPGNPSYWDRQPGRPIQASKLPF</sequence>